<reference evidence="1" key="1">
    <citation type="submission" date="2020-03" db="EMBL/GenBank/DDBJ databases">
        <title>The deep terrestrial virosphere.</title>
        <authorList>
            <person name="Holmfeldt K."/>
            <person name="Nilsson E."/>
            <person name="Simone D."/>
            <person name="Lopez-Fernandez M."/>
            <person name="Wu X."/>
            <person name="de Brujin I."/>
            <person name="Lundin D."/>
            <person name="Andersson A."/>
            <person name="Bertilsson S."/>
            <person name="Dopson M."/>
        </authorList>
    </citation>
    <scope>NUCLEOTIDE SEQUENCE</scope>
    <source>
        <strain evidence="1">MM415B01892</strain>
    </source>
</reference>
<dbReference type="AlphaFoldDB" id="A0A6M3IIK2"/>
<evidence type="ECO:0008006" key="2">
    <source>
        <dbReference type="Google" id="ProtNLM"/>
    </source>
</evidence>
<dbReference type="EMBL" id="MT141208">
    <property type="protein sequence ID" value="QJA56262.1"/>
    <property type="molecule type" value="Genomic_DNA"/>
</dbReference>
<proteinExistence type="predicted"/>
<name>A0A6M3IIK2_9ZZZZ</name>
<evidence type="ECO:0000313" key="1">
    <source>
        <dbReference type="EMBL" id="QJA56262.1"/>
    </source>
</evidence>
<protein>
    <recommendedName>
        <fullName evidence="2">Tail protein</fullName>
    </recommendedName>
</protein>
<gene>
    <name evidence="1" type="ORF">MM415B01892_0020</name>
</gene>
<organism evidence="1">
    <name type="scientific">viral metagenome</name>
    <dbReference type="NCBI Taxonomy" id="1070528"/>
    <lineage>
        <taxon>unclassified sequences</taxon>
        <taxon>metagenomes</taxon>
        <taxon>organismal metagenomes</taxon>
    </lineage>
</organism>
<accession>A0A6M3IIK2</accession>
<sequence>MAFPTSLDSFSTKTSGQVVAESHVNDLQTAIVSTETKIGTGASTATANKVFRGTGTGTSAWAQVALTTDVTGVLPLANGGSATTGDSIIKGWINFDGTGTISTNDSYNVAGITDNGTGDYTVTWDTDFANTNYCITIAQGVDANSARSSQIISLATGSARLETVDASGANVDASIVCVMAIGDQ</sequence>